<dbReference type="OrthoDB" id="337038at2759"/>
<dbReference type="Pfam" id="PF00188">
    <property type="entry name" value="CAP"/>
    <property type="match status" value="1"/>
</dbReference>
<dbReference type="Proteomes" id="UP000612055">
    <property type="component" value="Unassembled WGS sequence"/>
</dbReference>
<gene>
    <name evidence="2" type="ORF">HYH03_007802</name>
</gene>
<evidence type="ECO:0000313" key="3">
    <source>
        <dbReference type="Proteomes" id="UP000612055"/>
    </source>
</evidence>
<dbReference type="AlphaFoldDB" id="A0A835Y2U1"/>
<dbReference type="EMBL" id="JAEHOE010000033">
    <property type="protein sequence ID" value="KAG2494167.1"/>
    <property type="molecule type" value="Genomic_DNA"/>
</dbReference>
<reference evidence="2" key="1">
    <citation type="journal article" date="2020" name="bioRxiv">
        <title>Comparative genomics of Chlamydomonas.</title>
        <authorList>
            <person name="Craig R.J."/>
            <person name="Hasan A.R."/>
            <person name="Ness R.W."/>
            <person name="Keightley P.D."/>
        </authorList>
    </citation>
    <scope>NUCLEOTIDE SEQUENCE</scope>
    <source>
        <strain evidence="2">CCAP 11/70</strain>
    </source>
</reference>
<dbReference type="InterPro" id="IPR001283">
    <property type="entry name" value="CRISP-related"/>
</dbReference>
<comment type="caution">
    <text evidence="2">The sequence shown here is derived from an EMBL/GenBank/DDBJ whole genome shotgun (WGS) entry which is preliminary data.</text>
</comment>
<feature type="domain" description="SCP" evidence="1">
    <location>
        <begin position="2"/>
        <end position="99"/>
    </location>
</feature>
<dbReference type="GO" id="GO:0005576">
    <property type="term" value="C:extracellular region"/>
    <property type="evidence" value="ECO:0007669"/>
    <property type="project" value="InterPro"/>
</dbReference>
<accession>A0A835Y2U1</accession>
<organism evidence="2 3">
    <name type="scientific">Edaphochlamys debaryana</name>
    <dbReference type="NCBI Taxonomy" id="47281"/>
    <lineage>
        <taxon>Eukaryota</taxon>
        <taxon>Viridiplantae</taxon>
        <taxon>Chlorophyta</taxon>
        <taxon>core chlorophytes</taxon>
        <taxon>Chlorophyceae</taxon>
        <taxon>CS clade</taxon>
        <taxon>Chlamydomonadales</taxon>
        <taxon>Chlamydomonadales incertae sedis</taxon>
        <taxon>Edaphochlamys</taxon>
    </lineage>
</organism>
<keyword evidence="3" id="KW-1185">Reference proteome</keyword>
<dbReference type="PRINTS" id="PR00837">
    <property type="entry name" value="V5TPXLIKE"/>
</dbReference>
<proteinExistence type="predicted"/>
<dbReference type="InterPro" id="IPR014044">
    <property type="entry name" value="CAP_dom"/>
</dbReference>
<name>A0A835Y2U1_9CHLO</name>
<sequence length="115" mass="12597">MSQCSVISAYPAPDKSCAGAINAWYGEVNWYDFETLSSFRDNWSNSIGHFTQLVWKSSTQVGCGVATSPERMVFPSGTVFMGGCKVIVCRFDPWGNYANDAAFRENVLPPISPLG</sequence>
<dbReference type="InterPro" id="IPR018244">
    <property type="entry name" value="Allrgn_V5/Tpx1_CS"/>
</dbReference>
<dbReference type="SMART" id="SM00198">
    <property type="entry name" value="SCP"/>
    <property type="match status" value="1"/>
</dbReference>
<evidence type="ECO:0000259" key="1">
    <source>
        <dbReference type="SMART" id="SM00198"/>
    </source>
</evidence>
<dbReference type="Gene3D" id="3.40.33.10">
    <property type="entry name" value="CAP"/>
    <property type="match status" value="1"/>
</dbReference>
<evidence type="ECO:0000313" key="2">
    <source>
        <dbReference type="EMBL" id="KAG2494167.1"/>
    </source>
</evidence>
<dbReference type="PANTHER" id="PTHR10334">
    <property type="entry name" value="CYSTEINE-RICH SECRETORY PROTEIN-RELATED"/>
    <property type="match status" value="1"/>
</dbReference>
<protein>
    <recommendedName>
        <fullName evidence="1">SCP domain-containing protein</fullName>
    </recommendedName>
</protein>
<dbReference type="InterPro" id="IPR035940">
    <property type="entry name" value="CAP_sf"/>
</dbReference>
<dbReference type="PROSITE" id="PS01009">
    <property type="entry name" value="CRISP_1"/>
    <property type="match status" value="1"/>
</dbReference>
<dbReference type="SUPFAM" id="SSF55797">
    <property type="entry name" value="PR-1-like"/>
    <property type="match status" value="1"/>
</dbReference>